<dbReference type="EMBL" id="NXGI01000002">
    <property type="protein sequence ID" value="PRM98906.1"/>
    <property type="molecule type" value="Genomic_DNA"/>
</dbReference>
<dbReference type="AlphaFoldDB" id="A0A2S9STL8"/>
<dbReference type="RefSeq" id="WP_105911594.1">
    <property type="nucleotide sequence ID" value="NZ_JAODCX010000001.1"/>
</dbReference>
<dbReference type="Proteomes" id="UP000239151">
    <property type="component" value="Unassembled WGS sequence"/>
</dbReference>
<comment type="caution">
    <text evidence="1">The sequence shown here is derived from an EMBL/GenBank/DDBJ whole genome shotgun (WGS) entry which is preliminary data.</text>
</comment>
<organism evidence="1 3">
    <name type="scientific">Aliarcobacter cryaerophilus</name>
    <dbReference type="NCBI Taxonomy" id="28198"/>
    <lineage>
        <taxon>Bacteria</taxon>
        <taxon>Pseudomonadati</taxon>
        <taxon>Campylobacterota</taxon>
        <taxon>Epsilonproteobacteria</taxon>
        <taxon>Campylobacterales</taxon>
        <taxon>Arcobacteraceae</taxon>
        <taxon>Aliarcobacter</taxon>
    </lineage>
</organism>
<evidence type="ECO:0000313" key="3">
    <source>
        <dbReference type="Proteomes" id="UP000238649"/>
    </source>
</evidence>
<protein>
    <submittedName>
        <fullName evidence="1">Uncharacterized protein</fullName>
    </submittedName>
</protein>
<evidence type="ECO:0000313" key="2">
    <source>
        <dbReference type="EMBL" id="PRM98906.1"/>
    </source>
</evidence>
<gene>
    <name evidence="2" type="ORF">CJ670_00820</name>
    <name evidence="1" type="ORF">CJ671_04845</name>
</gene>
<evidence type="ECO:0000313" key="1">
    <source>
        <dbReference type="EMBL" id="PRM89936.1"/>
    </source>
</evidence>
<reference evidence="3 4" key="1">
    <citation type="submission" date="2017-09" db="EMBL/GenBank/DDBJ databases">
        <title>Reassesment of A. cryaerophilus.</title>
        <authorList>
            <person name="Perez-Cataluna A."/>
            <person name="Collado L."/>
            <person name="Salgado O."/>
            <person name="Lefinanco V."/>
            <person name="Figueras M.J."/>
        </authorList>
    </citation>
    <scope>NUCLEOTIDE SEQUENCE [LARGE SCALE GENOMIC DNA]</scope>
    <source>
        <strain evidence="2 4">LMG 9065</strain>
        <strain evidence="1 3">LMG 9871</strain>
    </source>
</reference>
<proteinExistence type="predicted"/>
<dbReference type="Proteomes" id="UP000238649">
    <property type="component" value="Unassembled WGS sequence"/>
</dbReference>
<sequence length="69" mass="8479">MVIKEVEKTYYESGKLESETPYIDDKSKNNQYYIEPKKEYIYDNDHIEDSYARKKNLRYKLIKASKRYL</sequence>
<name>A0A2S9STL8_9BACT</name>
<evidence type="ECO:0000313" key="4">
    <source>
        <dbReference type="Proteomes" id="UP000239151"/>
    </source>
</evidence>
<accession>A0A2S9STL8</accession>
<dbReference type="EMBL" id="NXGH01000011">
    <property type="protein sequence ID" value="PRM89936.1"/>
    <property type="molecule type" value="Genomic_DNA"/>
</dbReference>